<reference evidence="1 2" key="1">
    <citation type="journal article" date="2015" name="Genome Announc.">
        <title>Draft Genome Sequence of Filamentous Marine Cyanobacterium Lyngbya confervoides Strain BDU141951.</title>
        <authorList>
            <person name="Chandrababunaidu M.M."/>
            <person name="Sen D."/>
            <person name="Tripathy S."/>
        </authorList>
    </citation>
    <scope>NUCLEOTIDE SEQUENCE [LARGE SCALE GENOMIC DNA]</scope>
    <source>
        <strain evidence="1 2">BDU141951</strain>
    </source>
</reference>
<sequence length="82" mass="9517">MTLKIFQSTDVLKTYQPTQPAHGLPPLAIDDQTFHPQYGYLFNSYYEAVGTRYFRSQRGLLSRSTMQEVYRYRADVDDAMGV</sequence>
<comment type="caution">
    <text evidence="1">The sequence shown here is derived from an EMBL/GenBank/DDBJ whole genome shotgun (WGS) entry which is preliminary data.</text>
</comment>
<evidence type="ECO:0000313" key="1">
    <source>
        <dbReference type="EMBL" id="MCM1981221.1"/>
    </source>
</evidence>
<protein>
    <submittedName>
        <fullName evidence="1">Uncharacterized protein</fullName>
    </submittedName>
</protein>
<dbReference type="AlphaFoldDB" id="A0ABD4SYH3"/>
<dbReference type="EMBL" id="JTHE03000001">
    <property type="protein sequence ID" value="MCM1981221.1"/>
    <property type="molecule type" value="Genomic_DNA"/>
</dbReference>
<keyword evidence="2" id="KW-1185">Reference proteome</keyword>
<name>A0ABD4SYH3_9CYAN</name>
<gene>
    <name evidence="1" type="ORF">QQ91_0000010</name>
</gene>
<accession>A0ABD4SYH3</accession>
<dbReference type="Proteomes" id="UP000031561">
    <property type="component" value="Unassembled WGS sequence"/>
</dbReference>
<evidence type="ECO:0000313" key="2">
    <source>
        <dbReference type="Proteomes" id="UP000031561"/>
    </source>
</evidence>
<organism evidence="1 2">
    <name type="scientific">Lyngbya confervoides BDU141951</name>
    <dbReference type="NCBI Taxonomy" id="1574623"/>
    <lineage>
        <taxon>Bacteria</taxon>
        <taxon>Bacillati</taxon>
        <taxon>Cyanobacteriota</taxon>
        <taxon>Cyanophyceae</taxon>
        <taxon>Oscillatoriophycideae</taxon>
        <taxon>Oscillatoriales</taxon>
        <taxon>Microcoleaceae</taxon>
        <taxon>Lyngbya</taxon>
    </lineage>
</organism>
<proteinExistence type="predicted"/>
<dbReference type="RefSeq" id="WP_236096244.1">
    <property type="nucleotide sequence ID" value="NZ_JTHE03000001.1"/>
</dbReference>